<reference evidence="1 2" key="1">
    <citation type="journal article" date="2022" name="DNA Res.">
        <title>Chromosomal-level genome assembly of the orchid tree Bauhinia variegata (Leguminosae; Cercidoideae) supports the allotetraploid origin hypothesis of Bauhinia.</title>
        <authorList>
            <person name="Zhong Y."/>
            <person name="Chen Y."/>
            <person name="Zheng D."/>
            <person name="Pang J."/>
            <person name="Liu Y."/>
            <person name="Luo S."/>
            <person name="Meng S."/>
            <person name="Qian L."/>
            <person name="Wei D."/>
            <person name="Dai S."/>
            <person name="Zhou R."/>
        </authorList>
    </citation>
    <scope>NUCLEOTIDE SEQUENCE [LARGE SCALE GENOMIC DNA]</scope>
    <source>
        <strain evidence="1">BV-YZ2020</strain>
    </source>
</reference>
<sequence length="151" mass="16234">MLLAVIEAVIVSATLFSCRHVLGYAYSNERQVVKYVAVMTPLICLSVFMDSLQAVLSGVARGSGWQHVGAYVNLGAFYLVGIPVAAVLGFLAHFRAKGLWIGIVAGSIVQSIFLSIVTALTNWKKQANLARERIFDHASSESNIGPESNHG</sequence>
<accession>A0ACB9PTN6</accession>
<gene>
    <name evidence="1" type="ORF">L6164_006433</name>
</gene>
<evidence type="ECO:0000313" key="2">
    <source>
        <dbReference type="Proteomes" id="UP000828941"/>
    </source>
</evidence>
<keyword evidence="2" id="KW-1185">Reference proteome</keyword>
<name>A0ACB9PTN6_BAUVA</name>
<proteinExistence type="predicted"/>
<organism evidence="1 2">
    <name type="scientific">Bauhinia variegata</name>
    <name type="common">Purple orchid tree</name>
    <name type="synonym">Phanera variegata</name>
    <dbReference type="NCBI Taxonomy" id="167791"/>
    <lineage>
        <taxon>Eukaryota</taxon>
        <taxon>Viridiplantae</taxon>
        <taxon>Streptophyta</taxon>
        <taxon>Embryophyta</taxon>
        <taxon>Tracheophyta</taxon>
        <taxon>Spermatophyta</taxon>
        <taxon>Magnoliopsida</taxon>
        <taxon>eudicotyledons</taxon>
        <taxon>Gunneridae</taxon>
        <taxon>Pentapetalae</taxon>
        <taxon>rosids</taxon>
        <taxon>fabids</taxon>
        <taxon>Fabales</taxon>
        <taxon>Fabaceae</taxon>
        <taxon>Cercidoideae</taxon>
        <taxon>Cercideae</taxon>
        <taxon>Bauhiniinae</taxon>
        <taxon>Bauhinia</taxon>
    </lineage>
</organism>
<protein>
    <submittedName>
        <fullName evidence="1">Uncharacterized protein</fullName>
    </submittedName>
</protein>
<comment type="caution">
    <text evidence="1">The sequence shown here is derived from an EMBL/GenBank/DDBJ whole genome shotgun (WGS) entry which is preliminary data.</text>
</comment>
<evidence type="ECO:0000313" key="1">
    <source>
        <dbReference type="EMBL" id="KAI4352154.1"/>
    </source>
</evidence>
<dbReference type="Proteomes" id="UP000828941">
    <property type="component" value="Chromosome 3"/>
</dbReference>
<dbReference type="EMBL" id="CM039428">
    <property type="protein sequence ID" value="KAI4352154.1"/>
    <property type="molecule type" value="Genomic_DNA"/>
</dbReference>